<evidence type="ECO:0000259" key="11">
    <source>
        <dbReference type="Pfam" id="PF05922"/>
    </source>
</evidence>
<evidence type="ECO:0000256" key="8">
    <source>
        <dbReference type="SAM" id="MobiDB-lite"/>
    </source>
</evidence>
<dbReference type="InterPro" id="IPR045051">
    <property type="entry name" value="SBT"/>
</dbReference>
<dbReference type="FunFam" id="3.30.70.80:FF:000002">
    <property type="entry name" value="Subtilisin-like protease SBT5.3"/>
    <property type="match status" value="2"/>
</dbReference>
<dbReference type="OrthoDB" id="206201at2759"/>
<evidence type="ECO:0000259" key="12">
    <source>
        <dbReference type="Pfam" id="PF17766"/>
    </source>
</evidence>
<proteinExistence type="inferred from homology"/>
<accession>A0A834HBU1</accession>
<protein>
    <submittedName>
        <fullName evidence="13">Uncharacterized protein</fullName>
    </submittedName>
</protein>
<feature type="domain" description="Inhibitor I9" evidence="11">
    <location>
        <begin position="772"/>
        <end position="851"/>
    </location>
</feature>
<dbReference type="InterPro" id="IPR041469">
    <property type="entry name" value="Subtilisin-like_FN3"/>
</dbReference>
<dbReference type="FunFam" id="3.40.50.200:FF:000006">
    <property type="entry name" value="Subtilisin-like protease SBT1.5"/>
    <property type="match status" value="2"/>
</dbReference>
<dbReference type="EMBL" id="WJXA01000002">
    <property type="protein sequence ID" value="KAF7151192.1"/>
    <property type="molecule type" value="Genomic_DNA"/>
</dbReference>
<dbReference type="PANTHER" id="PTHR10795">
    <property type="entry name" value="PROPROTEIN CONVERTASE SUBTILISIN/KEXIN"/>
    <property type="match status" value="1"/>
</dbReference>
<feature type="active site" description="Charge relay system" evidence="7">
    <location>
        <position position="594"/>
    </location>
</feature>
<sequence length="1513" mass="163159">MSKTNGFLACLLFVLHGQAFFTTEADAKSSVHIVYLGERQHDDPQLIADSHHDMLSAVVGSKEVASKLMVYSYKHGFSGFAAKLKESQAQRLAEFPGVIRVIPNSLHKLQTTRSWDYLGLSSATHNNLLRKSKMGDGVIIGVFDTGIWPESQVFDDEGFGPIPSYWKGVCESGQQFNATSHCNRKVIGARWFVNGFLAEYGQPLNTSGDQEYLSPRDANGHGTHTSSTAAGSQVSNISYKGLGQGTVRGGAPKARLAVYKVCWNVFGGQCAAADILKAFDEAIHDGVDVLSISIGSSIPLYSDVDERDGIATGSFHAVAKGITVVCAASNDGPSTQTVQNTAPWILTVGASSMDRAFPTRITLGNNKTVLGQALYTGKEIGFTGLLYPESKGLDPTSSGVCQSLSLNPKFVAGKVVLCFTSLDSRIALSIASSYVIDAGGVGVIIARSAGDPVTPCSNDFPCIEVNYEVGTQILFYIRSTRYPMVRLGPSKTQVGKFVSAKVAYFSSRGPSSIVPSILKNDWIAVYELLVLVNGLRYVFLLYLEKQDPDRVSGNTMISHIIVPDITAPGVQILAATSPLDPSAESGFVMYSGTSMATPHVSGIVALLKALHPDWSPAAIKSALITTAWRNDQNGFPIFAEGSPIKLADPFDYGGGIVNPNGAADPGLLFDMGRPDYVHYLCAMGYNNTAISRLNGQSTVCPSKKPSILDVNLPYIIIPSLRKSTTLTRTVKNVGPAVSVYRSILEPPVGTTVSVKPDVLAFNATTKTISFTVHIVYMGEKQYKDPAAVKKLHHNMLSALLGSKEAARDSILYSYKHGFSGFAARLTKSQAEKIAEFPGVVQVFPNRIHKLHTTRSWDFLGLHHHFRNDLLTEGKFGDGTIIGVIDSGVWPESESFNDEGMGPIPSRWKGTCQHGKHFNDSNCNKKLIGARWFIKGLRHKSMMPINITNDIEFLSPRDKMGHGTHTASTAAGRFVEKANYKGLASGIARGGAPLARLAIYKVCWAVYTGGCTDADILKAFDKAIADGVDIISASLGNEMPLFSYVDQRDSVGIGSFHAVTKGITVVVAGGNNGPFSQTIANTAPWLITVAATTIDRAFPMAITLGNNQTLMGQSLDTEKQIHGFTDLTYSERIALDSTDDSAMDCQFWSLNATLAAGKVVLCFSKSDQQDMISAAYAINEAGGIGLIYAQFGDNQLDSCHAIPCIRVDYEVGTQILSYIRKARVPTVKLSVPRTVIGASASPRVAYFSSRGPSSITPGVLKPDIAAPGVSILAAYPPQDTEHSSGYAFVSGTSMACPHVTGIVALIKSTHPDWSPSAIRSALVTTASQKGNDGMDITEVGPTYKAADPFDIGGGNVNPIRAVDPGLIYNISVHDYIQYLCALGYSNKSISRLTRTNPKCMKNNRYILNLNLPSITIPNFKKTATVSRMVTNVGEITSVYEAQVQDPYGVQMVVEPRILRFNLTTKVLPFKVTFLSSQKIHGDYRFGSLIWTDGKHFVRIPVSIRVRDSHSYPEV</sequence>
<dbReference type="InterPro" id="IPR037045">
    <property type="entry name" value="S8pro/Inhibitor_I9_sf"/>
</dbReference>
<evidence type="ECO:0000256" key="2">
    <source>
        <dbReference type="ARBA" id="ARBA00022670"/>
    </source>
</evidence>
<dbReference type="CDD" id="cd02120">
    <property type="entry name" value="PA_subtilisin_like"/>
    <property type="match status" value="2"/>
</dbReference>
<dbReference type="InterPro" id="IPR023828">
    <property type="entry name" value="Peptidase_S8_Ser-AS"/>
</dbReference>
<keyword evidence="14" id="KW-1185">Reference proteome</keyword>
<comment type="similarity">
    <text evidence="1 7">Belongs to the peptidase S8 family.</text>
</comment>
<dbReference type="InterPro" id="IPR015500">
    <property type="entry name" value="Peptidase_S8_subtilisin-rel"/>
</dbReference>
<keyword evidence="2 7" id="KW-0645">Protease</keyword>
<feature type="chain" id="PRO_5033066813" evidence="9">
    <location>
        <begin position="20"/>
        <end position="1513"/>
    </location>
</feature>
<feature type="signal peptide" evidence="9">
    <location>
        <begin position="1"/>
        <end position="19"/>
    </location>
</feature>
<feature type="active site" description="Charge relay system" evidence="7">
    <location>
        <position position="221"/>
    </location>
</feature>
<keyword evidence="3 9" id="KW-0732">Signal</keyword>
<reference evidence="13" key="1">
    <citation type="submission" date="2019-11" db="EMBL/GenBank/DDBJ databases">
        <authorList>
            <person name="Liu Y."/>
            <person name="Hou J."/>
            <person name="Li T.-Q."/>
            <person name="Guan C.-H."/>
            <person name="Wu X."/>
            <person name="Wu H.-Z."/>
            <person name="Ling F."/>
            <person name="Zhang R."/>
            <person name="Shi X.-G."/>
            <person name="Ren J.-P."/>
            <person name="Chen E.-F."/>
            <person name="Sun J.-M."/>
        </authorList>
    </citation>
    <scope>NUCLEOTIDE SEQUENCE</scope>
    <source>
        <strain evidence="13">Adult_tree_wgs_1</strain>
        <tissue evidence="13">Leaves</tissue>
    </source>
</reference>
<name>A0A834HBU1_RHOSS</name>
<feature type="region of interest" description="Disordered" evidence="8">
    <location>
        <begin position="208"/>
        <end position="230"/>
    </location>
</feature>
<evidence type="ECO:0000256" key="9">
    <source>
        <dbReference type="SAM" id="SignalP"/>
    </source>
</evidence>
<keyword evidence="4 7" id="KW-0378">Hydrolase</keyword>
<dbReference type="SUPFAM" id="SSF52743">
    <property type="entry name" value="Subtilisin-like"/>
    <property type="match status" value="2"/>
</dbReference>
<dbReference type="Gene3D" id="3.40.50.200">
    <property type="entry name" value="Peptidase S8/S53 domain"/>
    <property type="match status" value="3"/>
</dbReference>
<evidence type="ECO:0000313" key="14">
    <source>
        <dbReference type="Proteomes" id="UP000626092"/>
    </source>
</evidence>
<feature type="active site" description="Charge relay system" evidence="7">
    <location>
        <position position="144"/>
    </location>
</feature>
<feature type="active site" description="Charge relay system" evidence="6 7">
    <location>
        <position position="885"/>
    </location>
</feature>
<evidence type="ECO:0000256" key="7">
    <source>
        <dbReference type="PROSITE-ProRule" id="PRU01240"/>
    </source>
</evidence>
<dbReference type="PROSITE" id="PS00138">
    <property type="entry name" value="SUBTILASE_SER"/>
    <property type="match status" value="2"/>
</dbReference>
<evidence type="ECO:0000259" key="10">
    <source>
        <dbReference type="Pfam" id="PF00082"/>
    </source>
</evidence>
<feature type="domain" description="Inhibitor I9" evidence="11">
    <location>
        <begin position="31"/>
        <end position="109"/>
    </location>
</feature>
<dbReference type="InterPro" id="IPR010259">
    <property type="entry name" value="S8pro/Inhibitor_I9"/>
</dbReference>
<organism evidence="13 14">
    <name type="scientific">Rhododendron simsii</name>
    <name type="common">Sims's rhododendron</name>
    <dbReference type="NCBI Taxonomy" id="118357"/>
    <lineage>
        <taxon>Eukaryota</taxon>
        <taxon>Viridiplantae</taxon>
        <taxon>Streptophyta</taxon>
        <taxon>Embryophyta</taxon>
        <taxon>Tracheophyta</taxon>
        <taxon>Spermatophyta</taxon>
        <taxon>Magnoliopsida</taxon>
        <taxon>eudicotyledons</taxon>
        <taxon>Gunneridae</taxon>
        <taxon>Pentapetalae</taxon>
        <taxon>asterids</taxon>
        <taxon>Ericales</taxon>
        <taxon>Ericaceae</taxon>
        <taxon>Ericoideae</taxon>
        <taxon>Rhodoreae</taxon>
        <taxon>Rhododendron</taxon>
    </lineage>
</organism>
<dbReference type="InterPro" id="IPR000209">
    <property type="entry name" value="Peptidase_S8/S53_dom"/>
</dbReference>
<evidence type="ECO:0000256" key="6">
    <source>
        <dbReference type="PIRSR" id="PIRSR615500-1"/>
    </source>
</evidence>
<dbReference type="PRINTS" id="PR00723">
    <property type="entry name" value="SUBTILISIN"/>
</dbReference>
<dbReference type="Pfam" id="PF05922">
    <property type="entry name" value="Inhibitor_I9"/>
    <property type="match status" value="2"/>
</dbReference>
<feature type="domain" description="Subtilisin-like protease fibronectin type-III" evidence="12">
    <location>
        <begin position="1407"/>
        <end position="1502"/>
    </location>
</feature>
<dbReference type="CDD" id="cd04852">
    <property type="entry name" value="Peptidases_S8_3"/>
    <property type="match status" value="2"/>
</dbReference>
<dbReference type="Gene3D" id="2.60.40.2310">
    <property type="match status" value="1"/>
</dbReference>
<dbReference type="Gene3D" id="3.30.70.80">
    <property type="entry name" value="Peptidase S8 propeptide/proteinase inhibitor I9"/>
    <property type="match status" value="2"/>
</dbReference>
<feature type="domain" description="Peptidase S8/S53" evidence="10">
    <location>
        <begin position="876"/>
        <end position="1332"/>
    </location>
</feature>
<dbReference type="InterPro" id="IPR034197">
    <property type="entry name" value="Peptidases_S8_3"/>
</dbReference>
<gene>
    <name evidence="13" type="ORF">RHSIM_Rhsim02G0254100</name>
</gene>
<dbReference type="Proteomes" id="UP000626092">
    <property type="component" value="Unassembled WGS sequence"/>
</dbReference>
<dbReference type="Gene3D" id="3.50.30.30">
    <property type="match status" value="1"/>
</dbReference>
<keyword evidence="5 7" id="KW-0720">Serine protease</keyword>
<evidence type="ECO:0000256" key="5">
    <source>
        <dbReference type="ARBA" id="ARBA00022825"/>
    </source>
</evidence>
<evidence type="ECO:0000256" key="3">
    <source>
        <dbReference type="ARBA" id="ARBA00022729"/>
    </source>
</evidence>
<feature type="active site" description="Charge relay system" evidence="6 7">
    <location>
        <position position="961"/>
    </location>
</feature>
<feature type="domain" description="Peptidase S8/S53" evidence="10">
    <location>
        <begin position="135"/>
        <end position="630"/>
    </location>
</feature>
<feature type="active site" description="Charge relay system" evidence="6 7">
    <location>
        <position position="1292"/>
    </location>
</feature>
<dbReference type="FunFam" id="3.50.30.30:FF:000005">
    <property type="entry name" value="subtilisin-like protease SBT1.5"/>
    <property type="match status" value="2"/>
</dbReference>
<evidence type="ECO:0000256" key="1">
    <source>
        <dbReference type="ARBA" id="ARBA00011073"/>
    </source>
</evidence>
<dbReference type="InterPro" id="IPR036852">
    <property type="entry name" value="Peptidase_S8/S53_dom_sf"/>
</dbReference>
<dbReference type="PROSITE" id="PS51892">
    <property type="entry name" value="SUBTILASE"/>
    <property type="match status" value="2"/>
</dbReference>
<dbReference type="GO" id="GO:0006508">
    <property type="term" value="P:proteolysis"/>
    <property type="evidence" value="ECO:0007669"/>
    <property type="project" value="UniProtKB-KW"/>
</dbReference>
<dbReference type="GO" id="GO:0004252">
    <property type="term" value="F:serine-type endopeptidase activity"/>
    <property type="evidence" value="ECO:0007669"/>
    <property type="project" value="UniProtKB-UniRule"/>
</dbReference>
<comment type="caution">
    <text evidence="13">The sequence shown here is derived from an EMBL/GenBank/DDBJ whole genome shotgun (WGS) entry which is preliminary data.</text>
</comment>
<evidence type="ECO:0000256" key="4">
    <source>
        <dbReference type="ARBA" id="ARBA00022801"/>
    </source>
</evidence>
<dbReference type="Pfam" id="PF17766">
    <property type="entry name" value="fn3_6"/>
    <property type="match status" value="1"/>
</dbReference>
<dbReference type="FunFam" id="2.60.40.2310:FF:000001">
    <property type="entry name" value="Subtilisin-like protease SBT1.5"/>
    <property type="match status" value="1"/>
</dbReference>
<evidence type="ECO:0000313" key="13">
    <source>
        <dbReference type="EMBL" id="KAF7151192.1"/>
    </source>
</evidence>
<dbReference type="Pfam" id="PF00082">
    <property type="entry name" value="Peptidase_S8"/>
    <property type="match status" value="2"/>
</dbReference>